<organism evidence="1 2">
    <name type="scientific">Gaiella occulta</name>
    <dbReference type="NCBI Taxonomy" id="1002870"/>
    <lineage>
        <taxon>Bacteria</taxon>
        <taxon>Bacillati</taxon>
        <taxon>Actinomycetota</taxon>
        <taxon>Thermoleophilia</taxon>
        <taxon>Gaiellales</taxon>
        <taxon>Gaiellaceae</taxon>
        <taxon>Gaiella</taxon>
    </lineage>
</organism>
<protein>
    <submittedName>
        <fullName evidence="1">Uncharacterized protein</fullName>
    </submittedName>
</protein>
<sequence length="69" mass="7482">MRFYLVLHTADGTALPNEVIELDKLPQAGTAIRPPVCRQDCFVTRAVPAAIEATGDIRIAGWVYADLIG</sequence>
<reference evidence="1 2" key="1">
    <citation type="submission" date="2018-07" db="EMBL/GenBank/DDBJ databases">
        <title>High-quality-draft genome sequence of Gaiella occulta.</title>
        <authorList>
            <person name="Severino R."/>
            <person name="Froufe H.J.C."/>
            <person name="Rainey F.A."/>
            <person name="Barroso C."/>
            <person name="Albuquerque L."/>
            <person name="Lobo-Da-Cunha A."/>
            <person name="Da Costa M.S."/>
            <person name="Egas C."/>
        </authorList>
    </citation>
    <scope>NUCLEOTIDE SEQUENCE [LARGE SCALE GENOMIC DNA]</scope>
    <source>
        <strain evidence="1 2">F2-233</strain>
    </source>
</reference>
<dbReference type="AlphaFoldDB" id="A0A7M2YUW5"/>
<evidence type="ECO:0000313" key="2">
    <source>
        <dbReference type="Proteomes" id="UP000254134"/>
    </source>
</evidence>
<dbReference type="Proteomes" id="UP000254134">
    <property type="component" value="Unassembled WGS sequence"/>
</dbReference>
<reference evidence="2" key="2">
    <citation type="journal article" date="2019" name="MicrobiologyOpen">
        <title>High-quality draft genome sequence of Gaiella occulta isolated from a 150 meter deep mineral water borehole and comparison with the genome sequences of other deep-branching lineages of the phylum Actinobacteria.</title>
        <authorList>
            <person name="Severino R."/>
            <person name="Froufe H.J.C."/>
            <person name="Barroso C."/>
            <person name="Albuquerque L."/>
            <person name="Lobo-da-Cunha A."/>
            <person name="da Costa M.S."/>
            <person name="Egas C."/>
        </authorList>
    </citation>
    <scope>NUCLEOTIDE SEQUENCE [LARGE SCALE GENOMIC DNA]</scope>
    <source>
        <strain evidence="2">F2-233</strain>
    </source>
</reference>
<evidence type="ECO:0000313" key="1">
    <source>
        <dbReference type="EMBL" id="RDI73866.1"/>
    </source>
</evidence>
<comment type="caution">
    <text evidence="1">The sequence shown here is derived from an EMBL/GenBank/DDBJ whole genome shotgun (WGS) entry which is preliminary data.</text>
</comment>
<dbReference type="EMBL" id="QQZY01000006">
    <property type="protein sequence ID" value="RDI73866.1"/>
    <property type="molecule type" value="Genomic_DNA"/>
</dbReference>
<proteinExistence type="predicted"/>
<accession>A0A7M2YUW5</accession>
<gene>
    <name evidence="1" type="ORF">Gocc_2430</name>
</gene>
<dbReference type="RefSeq" id="WP_114796841.1">
    <property type="nucleotide sequence ID" value="NZ_QQZY01000006.1"/>
</dbReference>
<keyword evidence="2" id="KW-1185">Reference proteome</keyword>
<name>A0A7M2YUW5_9ACTN</name>